<organism evidence="9 10">
    <name type="scientific">Calidithermus terrae</name>
    <dbReference type="NCBI Taxonomy" id="1408545"/>
    <lineage>
        <taxon>Bacteria</taxon>
        <taxon>Thermotogati</taxon>
        <taxon>Deinococcota</taxon>
        <taxon>Deinococci</taxon>
        <taxon>Thermales</taxon>
        <taxon>Thermaceae</taxon>
        <taxon>Calidithermus</taxon>
    </lineage>
</organism>
<dbReference type="InterPro" id="IPR020550">
    <property type="entry name" value="Inositol_monophosphatase_CS"/>
</dbReference>
<dbReference type="PRINTS" id="PR01959">
    <property type="entry name" value="SBIMPHPHTASE"/>
</dbReference>
<evidence type="ECO:0000256" key="7">
    <source>
        <dbReference type="PIRSR" id="PIRSR600760-2"/>
    </source>
</evidence>
<evidence type="ECO:0000256" key="4">
    <source>
        <dbReference type="ARBA" id="ARBA00022723"/>
    </source>
</evidence>
<dbReference type="Pfam" id="PF00459">
    <property type="entry name" value="Inositol_P"/>
    <property type="match status" value="1"/>
</dbReference>
<dbReference type="GO" id="GO:0046854">
    <property type="term" value="P:phosphatidylinositol phosphate biosynthetic process"/>
    <property type="evidence" value="ECO:0007669"/>
    <property type="project" value="InterPro"/>
</dbReference>
<dbReference type="InterPro" id="IPR033942">
    <property type="entry name" value="IMPase"/>
</dbReference>
<dbReference type="OrthoDB" id="9772456at2"/>
<comment type="caution">
    <text evidence="9">The sequence shown here is derived from an EMBL/GenBank/DDBJ whole genome shotgun (WGS) entry which is preliminary data.</text>
</comment>
<evidence type="ECO:0000313" key="9">
    <source>
        <dbReference type="EMBL" id="RIH88515.1"/>
    </source>
</evidence>
<evidence type="ECO:0000256" key="2">
    <source>
        <dbReference type="ARBA" id="ARBA00001946"/>
    </source>
</evidence>
<dbReference type="Gene3D" id="3.30.540.10">
    <property type="entry name" value="Fructose-1,6-Bisphosphatase, subunit A, domain 1"/>
    <property type="match status" value="1"/>
</dbReference>
<dbReference type="GO" id="GO:0008934">
    <property type="term" value="F:inositol monophosphate 1-phosphatase activity"/>
    <property type="evidence" value="ECO:0007669"/>
    <property type="project" value="InterPro"/>
</dbReference>
<feature type="binding site" evidence="7">
    <location>
        <position position="86"/>
    </location>
    <ligand>
        <name>Mg(2+)</name>
        <dbReference type="ChEBI" id="CHEBI:18420"/>
        <label>1</label>
        <note>catalytic</note>
    </ligand>
</feature>
<accession>A0A399EY39</accession>
<gene>
    <name evidence="9" type="primary">suhB</name>
    <name evidence="9" type="ORF">Mterra_00977</name>
</gene>
<dbReference type="FunFam" id="3.30.540.10:FF:000003">
    <property type="entry name" value="Inositol-1-monophosphatase"/>
    <property type="match status" value="1"/>
</dbReference>
<evidence type="ECO:0000313" key="10">
    <source>
        <dbReference type="Proteomes" id="UP000265715"/>
    </source>
</evidence>
<dbReference type="CDD" id="cd01639">
    <property type="entry name" value="IMPase"/>
    <property type="match status" value="1"/>
</dbReference>
<dbReference type="PRINTS" id="PR00377">
    <property type="entry name" value="IMPHPHTASES"/>
</dbReference>
<dbReference type="GO" id="GO:0007165">
    <property type="term" value="P:signal transduction"/>
    <property type="evidence" value="ECO:0007669"/>
    <property type="project" value="TreeGrafter"/>
</dbReference>
<keyword evidence="4 7" id="KW-0479">Metal-binding</keyword>
<name>A0A399EY39_9DEIN</name>
<dbReference type="GO" id="GO:0046872">
    <property type="term" value="F:metal ion binding"/>
    <property type="evidence" value="ECO:0007669"/>
    <property type="project" value="UniProtKB-KW"/>
</dbReference>
<dbReference type="GO" id="GO:0006020">
    <property type="term" value="P:inositol metabolic process"/>
    <property type="evidence" value="ECO:0007669"/>
    <property type="project" value="TreeGrafter"/>
</dbReference>
<reference evidence="9 10" key="1">
    <citation type="submission" date="2018-08" db="EMBL/GenBank/DDBJ databases">
        <title>Meiothermus terrae DSM 26712 genome sequencing project.</title>
        <authorList>
            <person name="Da Costa M.S."/>
            <person name="Albuquerque L."/>
            <person name="Raposo P."/>
            <person name="Froufe H.J.C."/>
            <person name="Barroso C.S."/>
            <person name="Egas C."/>
        </authorList>
    </citation>
    <scope>NUCLEOTIDE SEQUENCE [LARGE SCALE GENOMIC DNA]</scope>
    <source>
        <strain evidence="9 10">DSM 26712</strain>
    </source>
</reference>
<dbReference type="PANTHER" id="PTHR20854:SF4">
    <property type="entry name" value="INOSITOL-1-MONOPHOSPHATASE-RELATED"/>
    <property type="match status" value="1"/>
</dbReference>
<comment type="catalytic activity">
    <reaction evidence="1 8">
        <text>a myo-inositol phosphate + H2O = myo-inositol + phosphate</text>
        <dbReference type="Rhea" id="RHEA:24056"/>
        <dbReference type="ChEBI" id="CHEBI:15377"/>
        <dbReference type="ChEBI" id="CHEBI:17268"/>
        <dbReference type="ChEBI" id="CHEBI:43474"/>
        <dbReference type="ChEBI" id="CHEBI:84139"/>
        <dbReference type="EC" id="3.1.3.25"/>
    </reaction>
</comment>
<proteinExistence type="inferred from homology"/>
<dbReference type="InterPro" id="IPR020583">
    <property type="entry name" value="Inositol_monoP_metal-BS"/>
</dbReference>
<keyword evidence="5 8" id="KW-0378">Hydrolase</keyword>
<comment type="similarity">
    <text evidence="3 8">Belongs to the inositol monophosphatase superfamily.</text>
</comment>
<evidence type="ECO:0000256" key="8">
    <source>
        <dbReference type="RuleBase" id="RU364068"/>
    </source>
</evidence>
<dbReference type="Gene3D" id="3.40.190.80">
    <property type="match status" value="1"/>
</dbReference>
<dbReference type="SUPFAM" id="SSF56655">
    <property type="entry name" value="Carbohydrate phosphatase"/>
    <property type="match status" value="1"/>
</dbReference>
<dbReference type="AlphaFoldDB" id="A0A399EY39"/>
<evidence type="ECO:0000256" key="5">
    <source>
        <dbReference type="ARBA" id="ARBA00022801"/>
    </source>
</evidence>
<dbReference type="EC" id="3.1.3.25" evidence="8"/>
<feature type="binding site" evidence="7">
    <location>
        <position position="210"/>
    </location>
    <ligand>
        <name>Mg(2+)</name>
        <dbReference type="ChEBI" id="CHEBI:18420"/>
        <label>1</label>
        <note>catalytic</note>
    </ligand>
</feature>
<dbReference type="EMBL" id="QXDL01000026">
    <property type="protein sequence ID" value="RIH88515.1"/>
    <property type="molecule type" value="Genomic_DNA"/>
</dbReference>
<feature type="binding site" evidence="7">
    <location>
        <position position="83"/>
    </location>
    <ligand>
        <name>Mg(2+)</name>
        <dbReference type="ChEBI" id="CHEBI:18420"/>
        <label>1</label>
        <note>catalytic</note>
    </ligand>
</feature>
<protein>
    <recommendedName>
        <fullName evidence="8">Inositol-1-monophosphatase</fullName>
        <ecNumber evidence="8">3.1.3.25</ecNumber>
    </recommendedName>
</protein>
<dbReference type="PROSITE" id="PS00630">
    <property type="entry name" value="IMP_2"/>
    <property type="match status" value="1"/>
</dbReference>
<evidence type="ECO:0000256" key="6">
    <source>
        <dbReference type="ARBA" id="ARBA00022842"/>
    </source>
</evidence>
<evidence type="ECO:0000256" key="1">
    <source>
        <dbReference type="ARBA" id="ARBA00001033"/>
    </source>
</evidence>
<feature type="binding site" evidence="7">
    <location>
        <position position="68"/>
    </location>
    <ligand>
        <name>Mg(2+)</name>
        <dbReference type="ChEBI" id="CHEBI:18420"/>
        <label>1</label>
        <note>catalytic</note>
    </ligand>
</feature>
<dbReference type="PANTHER" id="PTHR20854">
    <property type="entry name" value="INOSITOL MONOPHOSPHATASE"/>
    <property type="match status" value="1"/>
</dbReference>
<dbReference type="InterPro" id="IPR022337">
    <property type="entry name" value="Inositol_monophosphatase_SuhB"/>
</dbReference>
<dbReference type="RefSeq" id="WP_119314162.1">
    <property type="nucleotide sequence ID" value="NZ_QXDL01000026.1"/>
</dbReference>
<dbReference type="PROSITE" id="PS00629">
    <property type="entry name" value="IMP_1"/>
    <property type="match status" value="1"/>
</dbReference>
<keyword evidence="6 7" id="KW-0460">Magnesium</keyword>
<comment type="cofactor">
    <cofactor evidence="2 7 8">
        <name>Mg(2+)</name>
        <dbReference type="ChEBI" id="CHEBI:18420"/>
    </cofactor>
</comment>
<dbReference type="Proteomes" id="UP000265715">
    <property type="component" value="Unassembled WGS sequence"/>
</dbReference>
<sequence length="258" mass="28357">MDLRPFLETALAAAYVARGIHQLYQDKGFTQSTKSTPTDVVTQADKEAEAAIRALIEQRHPGHVVLGEEEGQQGEGEYRWIVDPLDGTVNYAHGFPFYCVSIGLEVRGEVVVGVVLDTARGDLFTATRGGGAYFNGRPIRVSRSPKLLGSLIATGFPYDVARDRENLTYLERVLFKGITVRRPGAAALDLAYVACGRLDGFWEVKLNPWDVAAGWLLVEEAGGRITGIHGEPYRMGNRYLMASNGRIHEELLATIHGR</sequence>
<keyword evidence="10" id="KW-1185">Reference proteome</keyword>
<evidence type="ECO:0000256" key="3">
    <source>
        <dbReference type="ARBA" id="ARBA00009759"/>
    </source>
</evidence>
<feature type="binding site" evidence="7">
    <location>
        <position position="85"/>
    </location>
    <ligand>
        <name>Mg(2+)</name>
        <dbReference type="ChEBI" id="CHEBI:18420"/>
        <label>1</label>
        <note>catalytic</note>
    </ligand>
</feature>
<dbReference type="InterPro" id="IPR000760">
    <property type="entry name" value="Inositol_monophosphatase-like"/>
</dbReference>
<dbReference type="FunFam" id="3.40.190.80:FF:000020">
    <property type="entry name" value="Fructose-1,6-bisphosphatase/inositol-1-monophosphatase"/>
    <property type="match status" value="1"/>
</dbReference>